<dbReference type="eggNOG" id="ENOG502SCHX">
    <property type="taxonomic scope" value="Eukaryota"/>
</dbReference>
<dbReference type="InterPro" id="IPR029032">
    <property type="entry name" value="AhpD-like"/>
</dbReference>
<dbReference type="Gene3D" id="1.20.1290.10">
    <property type="entry name" value="AhpD-like"/>
    <property type="match status" value="1"/>
</dbReference>
<proteinExistence type="predicted"/>
<dbReference type="OrthoDB" id="2567457at2759"/>
<dbReference type="PANTHER" id="PTHR34846">
    <property type="entry name" value="4-CARBOXYMUCONOLACTONE DECARBOXYLASE FAMILY PROTEIN (AFU_ORTHOLOGUE AFUA_6G11590)"/>
    <property type="match status" value="1"/>
</dbReference>
<dbReference type="EMBL" id="KE145361">
    <property type="protein sequence ID" value="EPE31644.1"/>
    <property type="molecule type" value="Genomic_DNA"/>
</dbReference>
<dbReference type="RefSeq" id="XP_008081373.1">
    <property type="nucleotide sequence ID" value="XM_008083182.1"/>
</dbReference>
<dbReference type="HOGENOM" id="CLU_082760_3_1_1"/>
<keyword evidence="3" id="KW-1185">Reference proteome</keyword>
<sequence length="198" mass="21057">MSKSSGTSRYPGLTPTKDNLDAEQSVQHEYLANITKKVYNGTIVTQNPDESMAGPFNILLYTPTMAQPWCNLQLATAGLLPPVEAESAVLGVLSITRAVYGIYAHTILAQKAGFTLSQVEAMLAGDCPSDITERQSAIFKLAVKLAQMRGPLDSVSFNEALFVLGRDGVTAAIQQSAAFMHAAILLNAADVGLPNSVE</sequence>
<dbReference type="AlphaFoldDB" id="S3D3A6"/>
<dbReference type="KEGG" id="glz:GLAREA_12400"/>
<evidence type="ECO:0000313" key="3">
    <source>
        <dbReference type="Proteomes" id="UP000016922"/>
    </source>
</evidence>
<evidence type="ECO:0000313" key="2">
    <source>
        <dbReference type="EMBL" id="EPE31644.1"/>
    </source>
</evidence>
<organism evidence="2 3">
    <name type="scientific">Glarea lozoyensis (strain ATCC 20868 / MF5171)</name>
    <dbReference type="NCBI Taxonomy" id="1116229"/>
    <lineage>
        <taxon>Eukaryota</taxon>
        <taxon>Fungi</taxon>
        <taxon>Dikarya</taxon>
        <taxon>Ascomycota</taxon>
        <taxon>Pezizomycotina</taxon>
        <taxon>Leotiomycetes</taxon>
        <taxon>Helotiales</taxon>
        <taxon>Helotiaceae</taxon>
        <taxon>Glarea</taxon>
    </lineage>
</organism>
<protein>
    <submittedName>
        <fullName evidence="2">AhpD-like protein</fullName>
    </submittedName>
</protein>
<name>S3D3A6_GLAL2</name>
<dbReference type="GeneID" id="19471441"/>
<dbReference type="SUPFAM" id="SSF69118">
    <property type="entry name" value="AhpD-like"/>
    <property type="match status" value="1"/>
</dbReference>
<dbReference type="OMA" id="PWNPWLR"/>
<dbReference type="PANTHER" id="PTHR34846:SF11">
    <property type="entry name" value="4-CARBOXYMUCONOLACTONE DECARBOXYLASE FAMILY PROTEIN (AFU_ORTHOLOGUE AFUA_6G11590)"/>
    <property type="match status" value="1"/>
</dbReference>
<accession>S3D3A6</accession>
<feature type="region of interest" description="Disordered" evidence="1">
    <location>
        <begin position="1"/>
        <end position="21"/>
    </location>
</feature>
<evidence type="ECO:0000256" key="1">
    <source>
        <dbReference type="SAM" id="MobiDB-lite"/>
    </source>
</evidence>
<dbReference type="Proteomes" id="UP000016922">
    <property type="component" value="Unassembled WGS sequence"/>
</dbReference>
<reference evidence="2 3" key="1">
    <citation type="journal article" date="2013" name="BMC Genomics">
        <title>Genomics-driven discovery of the pneumocandin biosynthetic gene cluster in the fungus Glarea lozoyensis.</title>
        <authorList>
            <person name="Chen L."/>
            <person name="Yue Q."/>
            <person name="Zhang X."/>
            <person name="Xiang M."/>
            <person name="Wang C."/>
            <person name="Li S."/>
            <person name="Che Y."/>
            <person name="Ortiz-Lopez F.J."/>
            <person name="Bills G.F."/>
            <person name="Liu X."/>
            <person name="An Z."/>
        </authorList>
    </citation>
    <scope>NUCLEOTIDE SEQUENCE [LARGE SCALE GENOMIC DNA]</scope>
    <source>
        <strain evidence="3">ATCC 20868 / MF5171</strain>
    </source>
</reference>
<gene>
    <name evidence="2" type="ORF">GLAREA_12400</name>
</gene>